<dbReference type="GeneID" id="70252364"/>
<dbReference type="RefSeq" id="XP_046074638.1">
    <property type="nucleotide sequence ID" value="XM_046222077.1"/>
</dbReference>
<evidence type="ECO:0000313" key="1">
    <source>
        <dbReference type="EMBL" id="KAH8700932.1"/>
    </source>
</evidence>
<dbReference type="EMBL" id="JAJTJA010000004">
    <property type="protein sequence ID" value="KAH8700932.1"/>
    <property type="molecule type" value="Genomic_DNA"/>
</dbReference>
<reference evidence="1" key="1">
    <citation type="submission" date="2021-12" db="EMBL/GenBank/DDBJ databases">
        <title>Convergent genome expansion in fungi linked to evolution of root-endophyte symbiosis.</title>
        <authorList>
            <consortium name="DOE Joint Genome Institute"/>
            <person name="Ke Y.-H."/>
            <person name="Bonito G."/>
            <person name="Liao H.-L."/>
            <person name="Looney B."/>
            <person name="Rojas-Flechas A."/>
            <person name="Nash J."/>
            <person name="Hameed K."/>
            <person name="Schadt C."/>
            <person name="Martin F."/>
            <person name="Crous P.W."/>
            <person name="Miettinen O."/>
            <person name="Magnuson J.K."/>
            <person name="Labbe J."/>
            <person name="Jacobson D."/>
            <person name="Doktycz M.J."/>
            <person name="Veneault-Fourrey C."/>
            <person name="Kuo A."/>
            <person name="Mondo S."/>
            <person name="Calhoun S."/>
            <person name="Riley R."/>
            <person name="Ohm R."/>
            <person name="LaButti K."/>
            <person name="Andreopoulos B."/>
            <person name="Pangilinan J."/>
            <person name="Nolan M."/>
            <person name="Tritt A."/>
            <person name="Clum A."/>
            <person name="Lipzen A."/>
            <person name="Daum C."/>
            <person name="Barry K."/>
            <person name="Grigoriev I.V."/>
            <person name="Vilgalys R."/>
        </authorList>
    </citation>
    <scope>NUCLEOTIDE SEQUENCE</scope>
    <source>
        <strain evidence="1">PMI_201</strain>
    </source>
</reference>
<evidence type="ECO:0000313" key="2">
    <source>
        <dbReference type="Proteomes" id="UP001201262"/>
    </source>
</evidence>
<keyword evidence="2" id="KW-1185">Reference proteome</keyword>
<name>A0AAD4KU55_9EURO</name>
<gene>
    <name evidence="1" type="ORF">BGW36DRAFT_460013</name>
</gene>
<dbReference type="Proteomes" id="UP001201262">
    <property type="component" value="Unassembled WGS sequence"/>
</dbReference>
<organism evidence="1 2">
    <name type="scientific">Talaromyces proteolyticus</name>
    <dbReference type="NCBI Taxonomy" id="1131652"/>
    <lineage>
        <taxon>Eukaryota</taxon>
        <taxon>Fungi</taxon>
        <taxon>Dikarya</taxon>
        <taxon>Ascomycota</taxon>
        <taxon>Pezizomycotina</taxon>
        <taxon>Eurotiomycetes</taxon>
        <taxon>Eurotiomycetidae</taxon>
        <taxon>Eurotiales</taxon>
        <taxon>Trichocomaceae</taxon>
        <taxon>Talaromyces</taxon>
        <taxon>Talaromyces sect. Bacilispori</taxon>
    </lineage>
</organism>
<proteinExistence type="predicted"/>
<sequence>MTTIIRSRLGLTASFVTLAALGGVFAYLGKQRFDHSCPRISITEVPKSSACRKLVEQTGEQITSHTTSWGIQHSTLLKPWPPGNDEDKTRWIPSFAALRAEIPVSLLAEYGRCRHECENKKHDAEYLMRNLVAAFLDARAAGLEARLMDRGVPPLSFAPASLLFGDKSGPGAFMLGTWSTTLGKSLELPDLPSGAPEPSSEFPSNKDVVEASSIDTAGAVIYWRFPDSLFNAVDRAASFGMPWRLMEGGFQEFIVEKISDEMAVVTYVMVECSNLYPRGQSVKDFKMMPKLFYEAHVLYAQSLLYNTVKQLHKSPVQIK</sequence>
<accession>A0AAD4KU55</accession>
<protein>
    <submittedName>
        <fullName evidence="1">Uncharacterized protein</fullName>
    </submittedName>
</protein>
<dbReference type="AlphaFoldDB" id="A0AAD4KU55"/>
<comment type="caution">
    <text evidence="1">The sequence shown here is derived from an EMBL/GenBank/DDBJ whole genome shotgun (WGS) entry which is preliminary data.</text>
</comment>